<accession>A0ABT0L3A4</accession>
<dbReference type="SUPFAM" id="SSF54373">
    <property type="entry name" value="FAD-linked reductases, C-terminal domain"/>
    <property type="match status" value="1"/>
</dbReference>
<gene>
    <name evidence="3" type="ORF">L2689_12640</name>
</gene>
<name>A0ABT0L3A4_9GAMM</name>
<comment type="caution">
    <text evidence="3">The sequence shown here is derived from an EMBL/GenBank/DDBJ whole genome shotgun (WGS) entry which is preliminary data.</text>
</comment>
<dbReference type="Gene3D" id="3.30.9.10">
    <property type="entry name" value="D-Amino Acid Oxidase, subunit A, domain 2"/>
    <property type="match status" value="1"/>
</dbReference>
<dbReference type="EMBL" id="JAKILK010000007">
    <property type="protein sequence ID" value="MCL1118084.1"/>
    <property type="molecule type" value="Genomic_DNA"/>
</dbReference>
<evidence type="ECO:0000259" key="2">
    <source>
        <dbReference type="Pfam" id="PF01266"/>
    </source>
</evidence>
<feature type="domain" description="FAD dependent oxidoreductase" evidence="2">
    <location>
        <begin position="15"/>
        <end position="403"/>
    </location>
</feature>
<dbReference type="RefSeq" id="WP_188842943.1">
    <property type="nucleotide sequence ID" value="NZ_BMOT01000010.1"/>
</dbReference>
<evidence type="ECO:0000313" key="3">
    <source>
        <dbReference type="EMBL" id="MCL1118084.1"/>
    </source>
</evidence>
<dbReference type="PANTHER" id="PTHR13847">
    <property type="entry name" value="SARCOSINE DEHYDROGENASE-RELATED"/>
    <property type="match status" value="1"/>
</dbReference>
<evidence type="ECO:0000256" key="1">
    <source>
        <dbReference type="ARBA" id="ARBA00023002"/>
    </source>
</evidence>
<organism evidence="3 4">
    <name type="scientific">Shewanella aestuarii</name>
    <dbReference type="NCBI Taxonomy" id="1028752"/>
    <lineage>
        <taxon>Bacteria</taxon>
        <taxon>Pseudomonadati</taxon>
        <taxon>Pseudomonadota</taxon>
        <taxon>Gammaproteobacteria</taxon>
        <taxon>Alteromonadales</taxon>
        <taxon>Shewanellaceae</taxon>
        <taxon>Shewanella</taxon>
    </lineage>
</organism>
<evidence type="ECO:0000313" key="4">
    <source>
        <dbReference type="Proteomes" id="UP001203212"/>
    </source>
</evidence>
<dbReference type="InterPro" id="IPR036188">
    <property type="entry name" value="FAD/NAD-bd_sf"/>
</dbReference>
<dbReference type="Proteomes" id="UP001203212">
    <property type="component" value="Unassembled WGS sequence"/>
</dbReference>
<reference evidence="3 4" key="1">
    <citation type="submission" date="2022-01" db="EMBL/GenBank/DDBJ databases">
        <title>Whole genome-based taxonomy of the Shewanellaceae.</title>
        <authorList>
            <person name="Martin-Rodriguez A.J."/>
        </authorList>
    </citation>
    <scope>NUCLEOTIDE SEQUENCE [LARGE SCALE GENOMIC DNA]</scope>
    <source>
        <strain evidence="3 4">JCM 17801</strain>
    </source>
</reference>
<sequence length="423" mass="46643">MNAANNCGVNLGEMTVIGSGIVGLASALNLQRAGFKVSLLDKEGIAAGASQGNAGHFATEQVFPLANPSLLHQLPWMLIDPLGPFRIRPKYFYRAFPWFMRFLLNMLPERRAQNSLAIKALNEHSIKEMKDLLAFCGCKELLHLNGSLLVFEGNSIKEVEREWRMYSNAGVDVELLTGQQVRELEPSLSEHISHGLFFTQVGHTPDPYQMCVAIADKFKALGGEFKVAKVDAIIEESQRVTILIDGEQKISTTKLLLTAGAWSKPLAKQLGHNVPLEAERGYHLMMPQDAKLSRPVASYNRKFIITPMAKGTRLAGTVEFGGLDAPMSPARADCFLPHAKALLPTVFTNANANDGTRWMGFRPSLPDSLPVIGKTKLNNIYVSFGHQHLGLTWSAISAKLVTETILEKETTLNMLPYSIDRFS</sequence>
<dbReference type="SUPFAM" id="SSF51905">
    <property type="entry name" value="FAD/NAD(P)-binding domain"/>
    <property type="match status" value="1"/>
</dbReference>
<dbReference type="Pfam" id="PF01266">
    <property type="entry name" value="DAO"/>
    <property type="match status" value="1"/>
</dbReference>
<keyword evidence="1" id="KW-0560">Oxidoreductase</keyword>
<dbReference type="InterPro" id="IPR006076">
    <property type="entry name" value="FAD-dep_OxRdtase"/>
</dbReference>
<dbReference type="Gene3D" id="3.50.50.60">
    <property type="entry name" value="FAD/NAD(P)-binding domain"/>
    <property type="match status" value="2"/>
</dbReference>
<dbReference type="PANTHER" id="PTHR13847:SF289">
    <property type="entry name" value="GLYCINE OXIDASE"/>
    <property type="match status" value="1"/>
</dbReference>
<proteinExistence type="predicted"/>
<keyword evidence="4" id="KW-1185">Reference proteome</keyword>
<protein>
    <submittedName>
        <fullName evidence="3">FAD-binding oxidoreductase</fullName>
    </submittedName>
</protein>